<dbReference type="EMBL" id="CP059066">
    <property type="protein sequence ID" value="QSQ09702.1"/>
    <property type="molecule type" value="Genomic_DNA"/>
</dbReference>
<keyword evidence="9" id="KW-1185">Reference proteome</keyword>
<dbReference type="KEGG" id="kme:H0A61_02081"/>
<dbReference type="EC" id="2.7.13.3" evidence="8"/>
<organism evidence="8 9">
    <name type="scientific">Koleobacter methoxysyntrophicus</name>
    <dbReference type="NCBI Taxonomy" id="2751313"/>
    <lineage>
        <taxon>Bacteria</taxon>
        <taxon>Bacillati</taxon>
        <taxon>Bacillota</taxon>
        <taxon>Clostridia</taxon>
        <taxon>Koleobacterales</taxon>
        <taxon>Koleobacteraceae</taxon>
        <taxon>Koleobacter</taxon>
    </lineage>
</organism>
<keyword evidence="4 6" id="KW-1133">Transmembrane helix</keyword>
<dbReference type="GO" id="GO:0000155">
    <property type="term" value="F:phosphorelay sensor kinase activity"/>
    <property type="evidence" value="ECO:0007669"/>
    <property type="project" value="InterPro"/>
</dbReference>
<dbReference type="Pfam" id="PF07694">
    <property type="entry name" value="5TM-5TMR_LYT"/>
    <property type="match status" value="1"/>
</dbReference>
<keyword evidence="5 6" id="KW-0472">Membrane</keyword>
<protein>
    <submittedName>
        <fullName evidence="8">Sensor histidine kinase YpdA</fullName>
        <ecNumber evidence="8">2.7.13.3</ecNumber>
    </submittedName>
</protein>
<evidence type="ECO:0000256" key="1">
    <source>
        <dbReference type="ARBA" id="ARBA00004651"/>
    </source>
</evidence>
<feature type="transmembrane region" description="Helical" evidence="6">
    <location>
        <begin position="6"/>
        <end position="23"/>
    </location>
</feature>
<feature type="domain" description="Signal transduction histidine kinase 5TM receptor LytS transmembrane region" evidence="7">
    <location>
        <begin position="26"/>
        <end position="106"/>
    </location>
</feature>
<dbReference type="AlphaFoldDB" id="A0A8A0RP70"/>
<dbReference type="GO" id="GO:0005886">
    <property type="term" value="C:plasma membrane"/>
    <property type="evidence" value="ECO:0007669"/>
    <property type="project" value="UniProtKB-SubCell"/>
</dbReference>
<dbReference type="Proteomes" id="UP000662904">
    <property type="component" value="Chromosome"/>
</dbReference>
<evidence type="ECO:0000259" key="7">
    <source>
        <dbReference type="Pfam" id="PF07694"/>
    </source>
</evidence>
<dbReference type="InterPro" id="IPR011620">
    <property type="entry name" value="Sig_transdc_His_kinase_LytS_TM"/>
</dbReference>
<dbReference type="GO" id="GO:0071555">
    <property type="term" value="P:cell wall organization"/>
    <property type="evidence" value="ECO:0007669"/>
    <property type="project" value="InterPro"/>
</dbReference>
<gene>
    <name evidence="8" type="primary">ypdA_2</name>
    <name evidence="8" type="ORF">H0A61_02081</name>
</gene>
<feature type="transmembrane region" description="Helical" evidence="6">
    <location>
        <begin position="73"/>
        <end position="97"/>
    </location>
</feature>
<reference evidence="8" key="1">
    <citation type="submission" date="2020-07" db="EMBL/GenBank/DDBJ databases">
        <title>Koleobacter methoxysyntrophicus gen. nov., sp. nov., a novel anaerobic bacterium isolated from deep subsurface oil field and proposal of Koleobacterales ord. nov. in the phylum Firmicutes.</title>
        <authorList>
            <person name="Sakamoto S."/>
            <person name="Tamaki H."/>
        </authorList>
    </citation>
    <scope>NUCLEOTIDE SEQUENCE</scope>
    <source>
        <strain evidence="8">NRmbB1</strain>
    </source>
</reference>
<evidence type="ECO:0000256" key="3">
    <source>
        <dbReference type="ARBA" id="ARBA00022692"/>
    </source>
</evidence>
<comment type="subcellular location">
    <subcellularLocation>
        <location evidence="1">Cell membrane</location>
        <topology evidence="1">Multi-pass membrane protein</topology>
    </subcellularLocation>
</comment>
<accession>A0A8A0RP70</accession>
<keyword evidence="3 6" id="KW-0812">Transmembrane</keyword>
<keyword evidence="8" id="KW-0808">Transferase</keyword>
<sequence>MIKELLLSLMNRLGMLMMLALFLSRTKLFKRLVTKQNITFQEKLMLTLIFGILGSLGSYFSISFHGALVNTRIIGVAAGGLLGGPLVGFGAGLLAGVHRWFIDIGGSFHLFHHII</sequence>
<evidence type="ECO:0000256" key="5">
    <source>
        <dbReference type="ARBA" id="ARBA00023136"/>
    </source>
</evidence>
<evidence type="ECO:0000256" key="6">
    <source>
        <dbReference type="SAM" id="Phobius"/>
    </source>
</evidence>
<keyword evidence="2" id="KW-1003">Cell membrane</keyword>
<proteinExistence type="predicted"/>
<name>A0A8A0RP70_9FIRM</name>
<evidence type="ECO:0000313" key="8">
    <source>
        <dbReference type="EMBL" id="QSQ09702.1"/>
    </source>
</evidence>
<feature type="transmembrane region" description="Helical" evidence="6">
    <location>
        <begin position="44"/>
        <end position="67"/>
    </location>
</feature>
<evidence type="ECO:0000256" key="2">
    <source>
        <dbReference type="ARBA" id="ARBA00022475"/>
    </source>
</evidence>
<evidence type="ECO:0000313" key="9">
    <source>
        <dbReference type="Proteomes" id="UP000662904"/>
    </source>
</evidence>
<keyword evidence="8" id="KW-0418">Kinase</keyword>
<evidence type="ECO:0000256" key="4">
    <source>
        <dbReference type="ARBA" id="ARBA00022989"/>
    </source>
</evidence>